<keyword evidence="5 7" id="KW-0460">Magnesium</keyword>
<dbReference type="Pfam" id="PF02880">
    <property type="entry name" value="PGM_PMM_III"/>
    <property type="match status" value="1"/>
</dbReference>
<dbReference type="InterPro" id="IPR016055">
    <property type="entry name" value="A-D-PHexomutase_a/b/a-I/II/III"/>
</dbReference>
<protein>
    <submittedName>
        <fullName evidence="14">Phospho-sugar mutase</fullName>
        <ecNumber evidence="14">5.4.2.-</ecNumber>
    </submittedName>
</protein>
<evidence type="ECO:0000313" key="14">
    <source>
        <dbReference type="EMBL" id="XCH72493.1"/>
    </source>
</evidence>
<feature type="compositionally biased region" description="Basic and acidic residues" evidence="8">
    <location>
        <begin position="9"/>
        <end position="28"/>
    </location>
</feature>
<dbReference type="RefSeq" id="WP_350931347.1">
    <property type="nucleotide sequence ID" value="NZ_CP157762.1"/>
</dbReference>
<dbReference type="AlphaFoldDB" id="A0AAU8H7C9"/>
<keyword evidence="4 7" id="KW-0479">Metal-binding</keyword>
<dbReference type="Gene3D" id="3.40.120.10">
    <property type="entry name" value="Alpha-D-Glucose-1,6-Bisphosphate, subunit A, domain 3"/>
    <property type="match status" value="3"/>
</dbReference>
<feature type="region of interest" description="Disordered" evidence="8">
    <location>
        <begin position="1"/>
        <end position="28"/>
    </location>
</feature>
<feature type="domain" description="Alpha-D-phosphohexomutase alpha/beta/alpha" evidence="11">
    <location>
        <begin position="218"/>
        <end position="317"/>
    </location>
</feature>
<dbReference type="CDD" id="cd05799">
    <property type="entry name" value="PGM2"/>
    <property type="match status" value="1"/>
</dbReference>
<comment type="cofactor">
    <cofactor evidence="1">
        <name>Mg(2+)</name>
        <dbReference type="ChEBI" id="CHEBI:18420"/>
    </cofactor>
</comment>
<dbReference type="InterPro" id="IPR005841">
    <property type="entry name" value="Alpha-D-phosphohexomutase_SF"/>
</dbReference>
<evidence type="ECO:0000256" key="3">
    <source>
        <dbReference type="ARBA" id="ARBA00022553"/>
    </source>
</evidence>
<dbReference type="Gene3D" id="3.30.310.50">
    <property type="entry name" value="Alpha-D-phosphohexomutase, C-terminal domain"/>
    <property type="match status" value="1"/>
</dbReference>
<evidence type="ECO:0000256" key="6">
    <source>
        <dbReference type="ARBA" id="ARBA00023235"/>
    </source>
</evidence>
<evidence type="ECO:0000256" key="1">
    <source>
        <dbReference type="ARBA" id="ARBA00001946"/>
    </source>
</evidence>
<dbReference type="InterPro" id="IPR005846">
    <property type="entry name" value="A-D-PHexomutase_a/b/a-III"/>
</dbReference>
<evidence type="ECO:0000259" key="10">
    <source>
        <dbReference type="Pfam" id="PF02878"/>
    </source>
</evidence>
<dbReference type="Pfam" id="PF02878">
    <property type="entry name" value="PGM_PMM_I"/>
    <property type="match status" value="1"/>
</dbReference>
<feature type="domain" description="Alpha-D-phosphohexomutase alpha/beta/alpha" evidence="10">
    <location>
        <begin position="54"/>
        <end position="168"/>
    </location>
</feature>
<feature type="domain" description="Alpha-D-phosphohexomutase C-terminal" evidence="9">
    <location>
        <begin position="455"/>
        <end position="523"/>
    </location>
</feature>
<evidence type="ECO:0000259" key="9">
    <source>
        <dbReference type="Pfam" id="PF00408"/>
    </source>
</evidence>
<feature type="domain" description="Alpha-D-phosphohexomutase alpha/beta/alpha" evidence="12">
    <location>
        <begin position="330"/>
        <end position="443"/>
    </location>
</feature>
<evidence type="ECO:0000256" key="8">
    <source>
        <dbReference type="SAM" id="MobiDB-lite"/>
    </source>
</evidence>
<dbReference type="InterPro" id="IPR005845">
    <property type="entry name" value="A-D-PHexomutase_a/b/a-II"/>
</dbReference>
<sequence length="555" mass="57879">MAAETTDLDDVREQARRWLDDDPDPTTRDELREVLDRLPASAPELADRFAGPLTFGTAGLRGPLRAGPNGMNLAVVTQAAAGLVGWLAAQGGTGPLVIGYDARHGSRAFAERTAQVATGAGRPALLLPRPLPTPVLAYAVRHLDAVAGVMVTASHNPPQDNGYKVYLGARLGGELGAGAQIVPPADAGIEAAIRSVGVLAEVPLGPAGEVLGDDLVASYVERAAAVIEPNGPRDLRVAYTPLHGVGAAVLTAAFARAGFPVPGVVPEQAEPDPEFPTVSFPNPEEPGAVDRLVALAEGTGADLALANDPDADRCAVAVRGGGTGWRMLRGDEVGALLADHLMRRGVRGLYATTIVSSSLLRAMCAARGLPYDETLTGFKWIVRAGGGAQPLVFGYEEALGYCVAPEHVRDKDGITAALTVAELAAGLKAQGRTLTDRLDELAAEFGVHHTDQLSVRVDDLREIAQMMARLRAAVPGSLLGQPVTEATDLLPESDVVILRTAAARVVIRPSGTEPKLKAYLEVVEPVTDGDVPTARTRAQSAITALRTEIAQTLGL</sequence>
<dbReference type="InterPro" id="IPR016066">
    <property type="entry name" value="A-D-PHexomutase_CS"/>
</dbReference>
<evidence type="ECO:0000256" key="2">
    <source>
        <dbReference type="ARBA" id="ARBA00010231"/>
    </source>
</evidence>
<dbReference type="Pfam" id="PF02879">
    <property type="entry name" value="PGM_PMM_II"/>
    <property type="match status" value="1"/>
</dbReference>
<dbReference type="PANTHER" id="PTHR45745">
    <property type="entry name" value="PHOSPHOMANNOMUTASE 45A"/>
    <property type="match status" value="1"/>
</dbReference>
<dbReference type="Pfam" id="PF00408">
    <property type="entry name" value="PGM_PMM_IV"/>
    <property type="match status" value="1"/>
</dbReference>
<evidence type="ECO:0000256" key="4">
    <source>
        <dbReference type="ARBA" id="ARBA00022723"/>
    </source>
</evidence>
<dbReference type="GO" id="GO:0006166">
    <property type="term" value="P:purine ribonucleoside salvage"/>
    <property type="evidence" value="ECO:0007669"/>
    <property type="project" value="TreeGrafter"/>
</dbReference>
<dbReference type="EMBL" id="CP157762">
    <property type="protein sequence ID" value="XBP91795.1"/>
    <property type="molecule type" value="Genomic_DNA"/>
</dbReference>
<organism evidence="14">
    <name type="scientific">Micromonospora sp. CCTCC AA 2012012</name>
    <dbReference type="NCBI Taxonomy" id="3111921"/>
    <lineage>
        <taxon>Bacteria</taxon>
        <taxon>Bacillati</taxon>
        <taxon>Actinomycetota</taxon>
        <taxon>Actinomycetes</taxon>
        <taxon>Micromonosporales</taxon>
        <taxon>Micromonosporaceae</taxon>
        <taxon>Micromonospora</taxon>
    </lineage>
</organism>
<name>A0AAU8H7C9_9ACTN</name>
<dbReference type="SUPFAM" id="SSF55957">
    <property type="entry name" value="Phosphoglucomutase, C-terminal domain"/>
    <property type="match status" value="1"/>
</dbReference>
<proteinExistence type="inferred from homology"/>
<dbReference type="InterPro" id="IPR036900">
    <property type="entry name" value="A-D-PHexomutase_C_sf"/>
</dbReference>
<keyword evidence="6 14" id="KW-0413">Isomerase</keyword>
<evidence type="ECO:0000313" key="13">
    <source>
        <dbReference type="EMBL" id="XBP91795.1"/>
    </source>
</evidence>
<comment type="similarity">
    <text evidence="2 7">Belongs to the phosphohexose mutase family.</text>
</comment>
<dbReference type="EMBL" id="CP159342">
    <property type="protein sequence ID" value="XCH72493.1"/>
    <property type="molecule type" value="Genomic_DNA"/>
</dbReference>
<dbReference type="InterPro" id="IPR005843">
    <property type="entry name" value="A-D-PHexomutase_C"/>
</dbReference>
<keyword evidence="3" id="KW-0597">Phosphoprotein</keyword>
<evidence type="ECO:0000259" key="12">
    <source>
        <dbReference type="Pfam" id="PF02880"/>
    </source>
</evidence>
<accession>A0AAU8H7C9</accession>
<dbReference type="GO" id="GO:0008973">
    <property type="term" value="F:phosphopentomutase activity"/>
    <property type="evidence" value="ECO:0007669"/>
    <property type="project" value="TreeGrafter"/>
</dbReference>
<evidence type="ECO:0000256" key="7">
    <source>
        <dbReference type="RuleBase" id="RU004326"/>
    </source>
</evidence>
<evidence type="ECO:0000256" key="5">
    <source>
        <dbReference type="ARBA" id="ARBA00022842"/>
    </source>
</evidence>
<dbReference type="EC" id="5.4.2.-" evidence="14"/>
<evidence type="ECO:0000259" key="11">
    <source>
        <dbReference type="Pfam" id="PF02879"/>
    </source>
</evidence>
<dbReference type="GO" id="GO:0005975">
    <property type="term" value="P:carbohydrate metabolic process"/>
    <property type="evidence" value="ECO:0007669"/>
    <property type="project" value="InterPro"/>
</dbReference>
<dbReference type="SUPFAM" id="SSF53738">
    <property type="entry name" value="Phosphoglucomutase, first 3 domains"/>
    <property type="match status" value="3"/>
</dbReference>
<dbReference type="PRINTS" id="PR00509">
    <property type="entry name" value="PGMPMM"/>
</dbReference>
<dbReference type="PANTHER" id="PTHR45745:SF1">
    <property type="entry name" value="PHOSPHOGLUCOMUTASE 2B-RELATED"/>
    <property type="match status" value="1"/>
</dbReference>
<reference evidence="14" key="2">
    <citation type="submission" date="2024-06" db="EMBL/GenBank/DDBJ databases">
        <title>Micromonospora mangrovi CCTCC AA 2012012 genome sequences.</title>
        <authorList>
            <person name="Gao J."/>
        </authorList>
    </citation>
    <scope>NUCLEOTIDE SEQUENCE</scope>
    <source>
        <strain evidence="14">CCTCC AA 2012012</strain>
    </source>
</reference>
<gene>
    <name evidence="14" type="ORF">ABUL08_19435</name>
    <name evidence="13" type="ORF">VK199_19365</name>
</gene>
<dbReference type="PROSITE" id="PS00710">
    <property type="entry name" value="PGM_PMM"/>
    <property type="match status" value="1"/>
</dbReference>
<reference evidence="13" key="1">
    <citation type="submission" date="2024-01" db="EMBL/GenBank/DDBJ databases">
        <title>The genome sequence of Micromonospora mangrovi CCTCC AA 2012012.</title>
        <authorList>
            <person name="Gao J."/>
        </authorList>
    </citation>
    <scope>NUCLEOTIDE SEQUENCE</scope>
    <source>
        <strain evidence="13">CCTCC AA 2012012</strain>
    </source>
</reference>
<dbReference type="InterPro" id="IPR005844">
    <property type="entry name" value="A-D-PHexomutase_a/b/a-I"/>
</dbReference>
<dbReference type="GO" id="GO:0000287">
    <property type="term" value="F:magnesium ion binding"/>
    <property type="evidence" value="ECO:0007669"/>
    <property type="project" value="InterPro"/>
</dbReference>